<dbReference type="InterPro" id="IPR053924">
    <property type="entry name" value="RecX_HTH_2nd"/>
</dbReference>
<feature type="domain" description="RecX third three-helical" evidence="8">
    <location>
        <begin position="155"/>
        <end position="199"/>
    </location>
</feature>
<dbReference type="Gene3D" id="1.10.10.10">
    <property type="entry name" value="Winged helix-like DNA-binding domain superfamily/Winged helix DNA-binding domain"/>
    <property type="match status" value="4"/>
</dbReference>
<evidence type="ECO:0000259" key="7">
    <source>
        <dbReference type="Pfam" id="PF02631"/>
    </source>
</evidence>
<name>A0A1X6WKW3_9ENTE</name>
<evidence type="ECO:0000256" key="3">
    <source>
        <dbReference type="ARBA" id="ARBA00009695"/>
    </source>
</evidence>
<evidence type="ECO:0000313" key="11">
    <source>
        <dbReference type="Proteomes" id="UP000195918"/>
    </source>
</evidence>
<protein>
    <recommendedName>
        <fullName evidence="4 6">Regulatory protein RecX</fullName>
    </recommendedName>
</protein>
<evidence type="ECO:0000313" key="10">
    <source>
        <dbReference type="EMBL" id="SLM84897.1"/>
    </source>
</evidence>
<reference evidence="11" key="1">
    <citation type="submission" date="2017-02" db="EMBL/GenBank/DDBJ databases">
        <authorList>
            <person name="Dridi B."/>
        </authorList>
    </citation>
    <scope>NUCLEOTIDE SEQUENCE [LARGE SCALE GENOMIC DNA]</scope>
    <source>
        <strain evidence="11">bH819</strain>
    </source>
</reference>
<evidence type="ECO:0000256" key="4">
    <source>
        <dbReference type="ARBA" id="ARBA00018111"/>
    </source>
</evidence>
<dbReference type="InterPro" id="IPR036388">
    <property type="entry name" value="WH-like_DNA-bd_sf"/>
</dbReference>
<comment type="similarity">
    <text evidence="3 6">Belongs to the RecX family.</text>
</comment>
<dbReference type="InterPro" id="IPR053926">
    <property type="entry name" value="RecX_HTH_1st"/>
</dbReference>
<dbReference type="NCBIfam" id="NF010733">
    <property type="entry name" value="PRK14135.1"/>
    <property type="match status" value="1"/>
</dbReference>
<comment type="function">
    <text evidence="1 6">Modulates RecA activity.</text>
</comment>
<comment type="subcellular location">
    <subcellularLocation>
        <location evidence="2 6">Cytoplasm</location>
    </subcellularLocation>
</comment>
<keyword evidence="5 6" id="KW-0963">Cytoplasm</keyword>
<dbReference type="Pfam" id="PF21981">
    <property type="entry name" value="RecX_HTH3"/>
    <property type="match status" value="2"/>
</dbReference>
<dbReference type="HAMAP" id="MF_01114">
    <property type="entry name" value="RecX"/>
    <property type="match status" value="1"/>
</dbReference>
<sequence>MEIIQSIRKLKNNHYNITTKSGRKIRVSEDTLVKFRLLKGQEIEDDTLTEIEKEAELDIGYQFALSFLSYQLRSEKEIKDHLKKKEISPEGIAYVITKLNNINLLDDLVFAESYVRTVMKTQDKGPQTVKQQLYKKGIADDDIAKALELFTFEDQEEMGTRLALKSLKKYQNKSHKEQINKVRQHLSTKGYSGDVIDLVMSSLEIEKDEDDEWERLAVEGERLWRRHQSLDASKKKQKMRQSLFQKGYDFDLINRFIEEKELENDN</sequence>
<evidence type="ECO:0000256" key="1">
    <source>
        <dbReference type="ARBA" id="ARBA00003529"/>
    </source>
</evidence>
<dbReference type="GO" id="GO:0006282">
    <property type="term" value="P:regulation of DNA repair"/>
    <property type="evidence" value="ECO:0007669"/>
    <property type="project" value="UniProtKB-UniRule"/>
</dbReference>
<organism evidence="10 11">
    <name type="scientific">Vagococcus fluvialis bH819</name>
    <dbReference type="NCBI Taxonomy" id="1255619"/>
    <lineage>
        <taxon>Bacteria</taxon>
        <taxon>Bacillati</taxon>
        <taxon>Bacillota</taxon>
        <taxon>Bacilli</taxon>
        <taxon>Lactobacillales</taxon>
        <taxon>Enterococcaceae</taxon>
        <taxon>Vagococcus</taxon>
    </lineage>
</organism>
<keyword evidence="11" id="KW-1185">Reference proteome</keyword>
<dbReference type="InterPro" id="IPR053925">
    <property type="entry name" value="RecX_HTH_3rd"/>
</dbReference>
<dbReference type="PANTHER" id="PTHR33602:SF1">
    <property type="entry name" value="REGULATORY PROTEIN RECX FAMILY PROTEIN"/>
    <property type="match status" value="1"/>
</dbReference>
<evidence type="ECO:0000256" key="5">
    <source>
        <dbReference type="ARBA" id="ARBA00022490"/>
    </source>
</evidence>
<dbReference type="InterPro" id="IPR003783">
    <property type="entry name" value="Regulatory_RecX"/>
</dbReference>
<evidence type="ECO:0000256" key="6">
    <source>
        <dbReference type="HAMAP-Rule" id="MF_01114"/>
    </source>
</evidence>
<feature type="domain" description="RecX second three-helical" evidence="7">
    <location>
        <begin position="106"/>
        <end position="147"/>
    </location>
</feature>
<evidence type="ECO:0000259" key="9">
    <source>
        <dbReference type="Pfam" id="PF21982"/>
    </source>
</evidence>
<dbReference type="OrthoDB" id="5421057at2"/>
<dbReference type="PANTHER" id="PTHR33602">
    <property type="entry name" value="REGULATORY PROTEIN RECX FAMILY PROTEIN"/>
    <property type="match status" value="1"/>
</dbReference>
<feature type="domain" description="RecX third three-helical" evidence="8">
    <location>
        <begin position="210"/>
        <end position="257"/>
    </location>
</feature>
<dbReference type="Pfam" id="PF21982">
    <property type="entry name" value="RecX_HTH1"/>
    <property type="match status" value="1"/>
</dbReference>
<gene>
    <name evidence="6" type="primary">recX</name>
    <name evidence="10" type="ORF">FM121_02300</name>
</gene>
<dbReference type="Proteomes" id="UP000195918">
    <property type="component" value="Unassembled WGS sequence"/>
</dbReference>
<evidence type="ECO:0000256" key="2">
    <source>
        <dbReference type="ARBA" id="ARBA00004496"/>
    </source>
</evidence>
<dbReference type="Pfam" id="PF02631">
    <property type="entry name" value="RecX_HTH2"/>
    <property type="match status" value="1"/>
</dbReference>
<dbReference type="RefSeq" id="WP_086950544.1">
    <property type="nucleotide sequence ID" value="NZ_FWFD01000005.1"/>
</dbReference>
<evidence type="ECO:0000259" key="8">
    <source>
        <dbReference type="Pfam" id="PF21981"/>
    </source>
</evidence>
<feature type="domain" description="RecX first three-helical" evidence="9">
    <location>
        <begin position="61"/>
        <end position="99"/>
    </location>
</feature>
<dbReference type="GO" id="GO:0005737">
    <property type="term" value="C:cytoplasm"/>
    <property type="evidence" value="ECO:0007669"/>
    <property type="project" value="UniProtKB-SubCell"/>
</dbReference>
<accession>A0A1X6WKW3</accession>
<dbReference type="AlphaFoldDB" id="A0A1X6WKW3"/>
<proteinExistence type="inferred from homology"/>
<dbReference type="EMBL" id="FWFD01000005">
    <property type="protein sequence ID" value="SLM84897.1"/>
    <property type="molecule type" value="Genomic_DNA"/>
</dbReference>